<evidence type="ECO:0000256" key="2">
    <source>
        <dbReference type="SAM" id="Phobius"/>
    </source>
</evidence>
<dbReference type="InterPro" id="IPR000535">
    <property type="entry name" value="MSP_dom"/>
</dbReference>
<gene>
    <name evidence="4" type="ORF">AV274_1630</name>
</gene>
<dbReference type="InterPro" id="IPR008962">
    <property type="entry name" value="PapD-like_sf"/>
</dbReference>
<keyword evidence="5" id="KW-1185">Reference proteome</keyword>
<protein>
    <recommendedName>
        <fullName evidence="3">MSP domain-containing protein</fullName>
    </recommendedName>
</protein>
<dbReference type="Proteomes" id="UP000078348">
    <property type="component" value="Unassembled WGS sequence"/>
</dbReference>
<comment type="caution">
    <text evidence="4">The sequence shown here is derived from an EMBL/GenBank/DDBJ whole genome shotgun (WGS) entry which is preliminary data.</text>
</comment>
<reference evidence="4 5" key="1">
    <citation type="submission" date="2016-05" db="EMBL/GenBank/DDBJ databases">
        <title>Nuclear genome of Blastocystis sp. subtype 1 NandII.</title>
        <authorList>
            <person name="Gentekaki E."/>
            <person name="Curtis B."/>
            <person name="Stairs C."/>
            <person name="Eme L."/>
            <person name="Herman E."/>
            <person name="Klimes V."/>
            <person name="Arias M.C."/>
            <person name="Elias M."/>
            <person name="Hilliou F."/>
            <person name="Klute M."/>
            <person name="Malik S.-B."/>
            <person name="Pightling A."/>
            <person name="Rachubinski R."/>
            <person name="Salas D."/>
            <person name="Schlacht A."/>
            <person name="Suga H."/>
            <person name="Archibald J."/>
            <person name="Ball S.G."/>
            <person name="Clark G."/>
            <person name="Dacks J."/>
            <person name="Van Der Giezen M."/>
            <person name="Tsaousis A."/>
            <person name="Roger A."/>
        </authorList>
    </citation>
    <scope>NUCLEOTIDE SEQUENCE [LARGE SCALE GENOMIC DNA]</scope>
    <source>
        <strain evidence="5">ATCC 50177 / NandII</strain>
    </source>
</reference>
<sequence>MSTVDKIPLELSSRDYLELKLSSGLASSEKIQVTNTSSEYQVVKIKSNAGKHIGVSPSVFYIAPGEVRELSVTIKPANVDALIIERSTMNKDAKGFKLQFNTLEISAIFYDKLRTVSERDFLDIVNKRWNMSEKGKIKQSILPVYLVYSAASPTAMPSSSTLTPIDESEDGNSFSKAAYYAMQDQLKKLTLSNNKGKELLENLEKKYAAVKKQLEVFKSDIASAEENKEARVAKVRGEIQSLYSGITLFQLLFCIVVAFVAGLLFMKFFSH</sequence>
<dbReference type="Gene3D" id="2.60.40.10">
    <property type="entry name" value="Immunoglobulins"/>
    <property type="match status" value="1"/>
</dbReference>
<evidence type="ECO:0000313" key="5">
    <source>
        <dbReference type="Proteomes" id="UP000078348"/>
    </source>
</evidence>
<feature type="coiled-coil region" evidence="1">
    <location>
        <begin position="186"/>
        <end position="227"/>
    </location>
</feature>
<dbReference type="PROSITE" id="PS50202">
    <property type="entry name" value="MSP"/>
    <property type="match status" value="1"/>
</dbReference>
<evidence type="ECO:0000256" key="1">
    <source>
        <dbReference type="SAM" id="Coils"/>
    </source>
</evidence>
<dbReference type="AlphaFoldDB" id="A0A196SHX7"/>
<keyword evidence="2" id="KW-1133">Transmembrane helix</keyword>
<proteinExistence type="predicted"/>
<dbReference type="SUPFAM" id="SSF49354">
    <property type="entry name" value="PapD-like"/>
    <property type="match status" value="1"/>
</dbReference>
<feature type="transmembrane region" description="Helical" evidence="2">
    <location>
        <begin position="242"/>
        <end position="266"/>
    </location>
</feature>
<feature type="domain" description="MSP" evidence="3">
    <location>
        <begin position="3"/>
        <end position="147"/>
    </location>
</feature>
<accession>A0A196SHX7</accession>
<keyword evidence="1" id="KW-0175">Coiled coil</keyword>
<dbReference type="EMBL" id="LXWW01000069">
    <property type="protein sequence ID" value="OAO16633.1"/>
    <property type="molecule type" value="Genomic_DNA"/>
</dbReference>
<evidence type="ECO:0000259" key="3">
    <source>
        <dbReference type="PROSITE" id="PS50202"/>
    </source>
</evidence>
<dbReference type="InterPro" id="IPR013783">
    <property type="entry name" value="Ig-like_fold"/>
</dbReference>
<evidence type="ECO:0000313" key="4">
    <source>
        <dbReference type="EMBL" id="OAO16633.1"/>
    </source>
</evidence>
<name>A0A196SHX7_BLAHN</name>
<organism evidence="4 5">
    <name type="scientific">Blastocystis sp. subtype 1 (strain ATCC 50177 / NandII)</name>
    <dbReference type="NCBI Taxonomy" id="478820"/>
    <lineage>
        <taxon>Eukaryota</taxon>
        <taxon>Sar</taxon>
        <taxon>Stramenopiles</taxon>
        <taxon>Bigyra</taxon>
        <taxon>Opalozoa</taxon>
        <taxon>Opalinata</taxon>
        <taxon>Blastocystidae</taxon>
        <taxon>Blastocystis</taxon>
    </lineage>
</organism>
<dbReference type="Pfam" id="PF00635">
    <property type="entry name" value="Motile_Sperm"/>
    <property type="match status" value="1"/>
</dbReference>
<keyword evidence="2" id="KW-0472">Membrane</keyword>
<keyword evidence="2" id="KW-0812">Transmembrane</keyword>